<sequence>MAGRHAAGKTTPKDHESRTTQSQYLARHALNRRRRQLVVPLATATALTVAAIGAAGLAQANGPAKNPETPSKAENAETPLHETEVASRSESRPTPKPSPTKKKPKVSGTCGASFYDVGQGTASGERFDPSQLTAAHKTWKFGTRVRVTNPRNGRSVVVRINDRGPYIDGRCIDLSRAAFASIENPGRGVMTVRYEVIA</sequence>
<name>A0ABV8LL13_9ACTN</name>
<dbReference type="InterPro" id="IPR036908">
    <property type="entry name" value="RlpA-like_sf"/>
</dbReference>
<evidence type="ECO:0000256" key="6">
    <source>
        <dbReference type="SAM" id="Phobius"/>
    </source>
</evidence>
<keyword evidence="6" id="KW-1133">Transmembrane helix</keyword>
<dbReference type="Pfam" id="PF03330">
    <property type="entry name" value="DPBB_1"/>
    <property type="match status" value="1"/>
</dbReference>
<keyword evidence="2 3" id="KW-0961">Cell wall biogenesis/degradation</keyword>
<comment type="similarity">
    <text evidence="3 4">Belongs to the RlpA family.</text>
</comment>
<evidence type="ECO:0000259" key="7">
    <source>
        <dbReference type="Pfam" id="PF03330"/>
    </source>
</evidence>
<dbReference type="EC" id="4.2.2.-" evidence="3"/>
<feature type="transmembrane region" description="Helical" evidence="6">
    <location>
        <begin position="37"/>
        <end position="58"/>
    </location>
</feature>
<feature type="region of interest" description="Disordered" evidence="5">
    <location>
        <begin position="1"/>
        <end position="31"/>
    </location>
</feature>
<proteinExistence type="inferred from homology"/>
<evidence type="ECO:0000256" key="1">
    <source>
        <dbReference type="ARBA" id="ARBA00023239"/>
    </source>
</evidence>
<accession>A0ABV8LL13</accession>
<dbReference type="Gene3D" id="2.40.40.10">
    <property type="entry name" value="RlpA-like domain"/>
    <property type="match status" value="1"/>
</dbReference>
<evidence type="ECO:0000256" key="3">
    <source>
        <dbReference type="HAMAP-Rule" id="MF_02071"/>
    </source>
</evidence>
<evidence type="ECO:0000313" key="8">
    <source>
        <dbReference type="EMBL" id="MFC4131670.1"/>
    </source>
</evidence>
<dbReference type="HAMAP" id="MF_02071">
    <property type="entry name" value="RlpA"/>
    <property type="match status" value="1"/>
</dbReference>
<evidence type="ECO:0000313" key="9">
    <source>
        <dbReference type="Proteomes" id="UP001595816"/>
    </source>
</evidence>
<gene>
    <name evidence="3" type="primary">rlpA</name>
    <name evidence="8" type="ORF">ACFOZ4_13750</name>
</gene>
<dbReference type="CDD" id="cd22268">
    <property type="entry name" value="DPBB_RlpA-like"/>
    <property type="match status" value="1"/>
</dbReference>
<keyword evidence="6" id="KW-0812">Transmembrane</keyword>
<dbReference type="InterPro" id="IPR009009">
    <property type="entry name" value="RlpA-like_DPBB"/>
</dbReference>
<dbReference type="EMBL" id="JBHSAY010000006">
    <property type="protein sequence ID" value="MFC4131670.1"/>
    <property type="molecule type" value="Genomic_DNA"/>
</dbReference>
<dbReference type="RefSeq" id="WP_253755395.1">
    <property type="nucleotide sequence ID" value="NZ_JAMZDZ010000001.1"/>
</dbReference>
<dbReference type="PANTHER" id="PTHR34183:SF8">
    <property type="entry name" value="ENDOLYTIC PEPTIDOGLYCAN TRANSGLYCOSYLASE RLPA-RELATED"/>
    <property type="match status" value="1"/>
</dbReference>
<dbReference type="NCBIfam" id="TIGR00413">
    <property type="entry name" value="rlpA"/>
    <property type="match status" value="1"/>
</dbReference>
<keyword evidence="1 3" id="KW-0456">Lyase</keyword>
<comment type="function">
    <text evidence="3">Lytic transglycosylase with a strong preference for naked glycan strands that lack stem peptides.</text>
</comment>
<protein>
    <recommendedName>
        <fullName evidence="3">Probable endolytic peptidoglycan transglycosylase RlpA</fullName>
        <ecNumber evidence="3">4.2.2.-</ecNumber>
    </recommendedName>
</protein>
<dbReference type="Proteomes" id="UP001595816">
    <property type="component" value="Unassembled WGS sequence"/>
</dbReference>
<evidence type="ECO:0000256" key="4">
    <source>
        <dbReference type="RuleBase" id="RU003495"/>
    </source>
</evidence>
<keyword evidence="9" id="KW-1185">Reference proteome</keyword>
<feature type="compositionally biased region" description="Basic and acidic residues" evidence="5">
    <location>
        <begin position="79"/>
        <end position="93"/>
    </location>
</feature>
<dbReference type="InterPro" id="IPR012997">
    <property type="entry name" value="RplA"/>
</dbReference>
<dbReference type="SUPFAM" id="SSF50685">
    <property type="entry name" value="Barwin-like endoglucanases"/>
    <property type="match status" value="1"/>
</dbReference>
<comment type="caution">
    <text evidence="8">The sequence shown here is derived from an EMBL/GenBank/DDBJ whole genome shotgun (WGS) entry which is preliminary data.</text>
</comment>
<feature type="domain" description="RlpA-like protein double-psi beta-barrel" evidence="7">
    <location>
        <begin position="112"/>
        <end position="194"/>
    </location>
</feature>
<evidence type="ECO:0000256" key="5">
    <source>
        <dbReference type="SAM" id="MobiDB-lite"/>
    </source>
</evidence>
<keyword evidence="6" id="KW-0472">Membrane</keyword>
<evidence type="ECO:0000256" key="2">
    <source>
        <dbReference type="ARBA" id="ARBA00023316"/>
    </source>
</evidence>
<reference evidence="9" key="1">
    <citation type="journal article" date="2019" name="Int. J. Syst. Evol. Microbiol.">
        <title>The Global Catalogue of Microorganisms (GCM) 10K type strain sequencing project: providing services to taxonomists for standard genome sequencing and annotation.</title>
        <authorList>
            <consortium name="The Broad Institute Genomics Platform"/>
            <consortium name="The Broad Institute Genome Sequencing Center for Infectious Disease"/>
            <person name="Wu L."/>
            <person name="Ma J."/>
        </authorList>
    </citation>
    <scope>NUCLEOTIDE SEQUENCE [LARGE SCALE GENOMIC DNA]</scope>
    <source>
        <strain evidence="9">CGMCC 4.7289</strain>
    </source>
</reference>
<organism evidence="8 9">
    <name type="scientific">Hamadaea flava</name>
    <dbReference type="NCBI Taxonomy" id="1742688"/>
    <lineage>
        <taxon>Bacteria</taxon>
        <taxon>Bacillati</taxon>
        <taxon>Actinomycetota</taxon>
        <taxon>Actinomycetes</taxon>
        <taxon>Micromonosporales</taxon>
        <taxon>Micromonosporaceae</taxon>
        <taxon>Hamadaea</taxon>
    </lineage>
</organism>
<feature type="region of interest" description="Disordered" evidence="5">
    <location>
        <begin position="59"/>
        <end position="110"/>
    </location>
</feature>
<dbReference type="PANTHER" id="PTHR34183">
    <property type="entry name" value="ENDOLYTIC PEPTIDOGLYCAN TRANSGLYCOSYLASE RLPA"/>
    <property type="match status" value="1"/>
</dbReference>
<dbReference type="InterPro" id="IPR034718">
    <property type="entry name" value="RlpA"/>
</dbReference>